<evidence type="ECO:0000313" key="1">
    <source>
        <dbReference type="EMBL" id="KAK9810155.1"/>
    </source>
</evidence>
<dbReference type="AlphaFoldDB" id="A0AAW1PNY3"/>
<dbReference type="EMBL" id="JALJOR010000010">
    <property type="protein sequence ID" value="KAK9810155.1"/>
    <property type="molecule type" value="Genomic_DNA"/>
</dbReference>
<reference evidence="1 2" key="1">
    <citation type="journal article" date="2024" name="Nat. Commun.">
        <title>Phylogenomics reveals the evolutionary origins of lichenization in chlorophyte algae.</title>
        <authorList>
            <person name="Puginier C."/>
            <person name="Libourel C."/>
            <person name="Otte J."/>
            <person name="Skaloud P."/>
            <person name="Haon M."/>
            <person name="Grisel S."/>
            <person name="Petersen M."/>
            <person name="Berrin J.G."/>
            <person name="Delaux P.M."/>
            <person name="Dal Grande F."/>
            <person name="Keller J."/>
        </authorList>
    </citation>
    <scope>NUCLEOTIDE SEQUENCE [LARGE SCALE GENOMIC DNA]</scope>
    <source>
        <strain evidence="1 2">SAG 2043</strain>
    </source>
</reference>
<dbReference type="Proteomes" id="UP001489004">
    <property type="component" value="Unassembled WGS sequence"/>
</dbReference>
<accession>A0AAW1PNY3</accession>
<proteinExistence type="predicted"/>
<name>A0AAW1PNY3_9CHLO</name>
<organism evidence="1 2">
    <name type="scientific">[Myrmecia] bisecta</name>
    <dbReference type="NCBI Taxonomy" id="41462"/>
    <lineage>
        <taxon>Eukaryota</taxon>
        <taxon>Viridiplantae</taxon>
        <taxon>Chlorophyta</taxon>
        <taxon>core chlorophytes</taxon>
        <taxon>Trebouxiophyceae</taxon>
        <taxon>Trebouxiales</taxon>
        <taxon>Trebouxiaceae</taxon>
        <taxon>Myrmecia</taxon>
    </lineage>
</organism>
<protein>
    <submittedName>
        <fullName evidence="1">Uncharacterized protein</fullName>
    </submittedName>
</protein>
<keyword evidence="2" id="KW-1185">Reference proteome</keyword>
<gene>
    <name evidence="1" type="ORF">WJX72_005732</name>
</gene>
<sequence>MQGAKPGSSSICVPFIFFLQARQVNRASEKIDWPAIARHFGRFGVAGREGDAARKKYWEIERGDPGEGANAGKKKSYHTSTPIWLMVITALEQLGTEATSTEIVEQIEAIQAFAAELDWSVRKGFKVSPRWHENVMRNLARHPELFERAGKRINSKHGGQGSGPMLWRLAGREIVEQAKAKHGRKASVPHLGQQHR</sequence>
<evidence type="ECO:0000313" key="2">
    <source>
        <dbReference type="Proteomes" id="UP001489004"/>
    </source>
</evidence>
<comment type="caution">
    <text evidence="1">The sequence shown here is derived from an EMBL/GenBank/DDBJ whole genome shotgun (WGS) entry which is preliminary data.</text>
</comment>